<dbReference type="Gramene" id="MELO3C006815.2.1">
    <property type="protein sequence ID" value="MELO3C006815.2.1"/>
    <property type="gene ID" value="MELO3C006815.2"/>
</dbReference>
<name>A0A9I9CPZ2_CUCME</name>
<organism evidence="1">
    <name type="scientific">Cucumis melo</name>
    <name type="common">Muskmelon</name>
    <dbReference type="NCBI Taxonomy" id="3656"/>
    <lineage>
        <taxon>Eukaryota</taxon>
        <taxon>Viridiplantae</taxon>
        <taxon>Streptophyta</taxon>
        <taxon>Embryophyta</taxon>
        <taxon>Tracheophyta</taxon>
        <taxon>Spermatophyta</taxon>
        <taxon>Magnoliopsida</taxon>
        <taxon>eudicotyledons</taxon>
        <taxon>Gunneridae</taxon>
        <taxon>Pentapetalae</taxon>
        <taxon>rosids</taxon>
        <taxon>fabids</taxon>
        <taxon>Cucurbitales</taxon>
        <taxon>Cucurbitaceae</taxon>
        <taxon>Benincaseae</taxon>
        <taxon>Cucumis</taxon>
    </lineage>
</organism>
<proteinExistence type="predicted"/>
<evidence type="ECO:0000313" key="1">
    <source>
        <dbReference type="EnsemblPlants" id="MELO3C006815.2.1"/>
    </source>
</evidence>
<dbReference type="EnsemblPlants" id="MELO3C006815.2.1">
    <property type="protein sequence ID" value="MELO3C006815.2.1"/>
    <property type="gene ID" value="MELO3C006815.2"/>
</dbReference>
<protein>
    <submittedName>
        <fullName evidence="1">Uncharacterized protein</fullName>
    </submittedName>
</protein>
<accession>A0A9I9CPZ2</accession>
<dbReference type="AlphaFoldDB" id="A0A9I9CPZ2"/>
<sequence>MERVALKDGPNNLDIPASPYHFFPTIDIFFFESQTTMKHREINGVMMMAVVK</sequence>
<reference evidence="1" key="1">
    <citation type="submission" date="2023-03" db="UniProtKB">
        <authorList>
            <consortium name="EnsemblPlants"/>
        </authorList>
    </citation>
    <scope>IDENTIFICATION</scope>
</reference>